<evidence type="ECO:0000259" key="15">
    <source>
        <dbReference type="PROSITE" id="PS50929"/>
    </source>
</evidence>
<evidence type="ECO:0000256" key="5">
    <source>
        <dbReference type="ARBA" id="ARBA00022692"/>
    </source>
</evidence>
<protein>
    <submittedName>
        <fullName evidence="16">Uncharacterized protein</fullName>
    </submittedName>
</protein>
<dbReference type="InterPro" id="IPR017871">
    <property type="entry name" value="ABC_transporter-like_CS"/>
</dbReference>
<dbReference type="PANTHER" id="PTHR43394">
    <property type="entry name" value="ATP-DEPENDENT PERMEASE MDL1, MITOCHONDRIAL"/>
    <property type="match status" value="1"/>
</dbReference>
<feature type="transmembrane region" description="Helical" evidence="13">
    <location>
        <begin position="750"/>
        <end position="773"/>
    </location>
</feature>
<feature type="transmembrane region" description="Helical" evidence="13">
    <location>
        <begin position="897"/>
        <end position="915"/>
    </location>
</feature>
<feature type="transmembrane region" description="Helical" evidence="13">
    <location>
        <begin position="111"/>
        <end position="134"/>
    </location>
</feature>
<organism evidence="16 17">
    <name type="scientific">Penicillium bovifimosum</name>
    <dbReference type="NCBI Taxonomy" id="126998"/>
    <lineage>
        <taxon>Eukaryota</taxon>
        <taxon>Fungi</taxon>
        <taxon>Dikarya</taxon>
        <taxon>Ascomycota</taxon>
        <taxon>Pezizomycotina</taxon>
        <taxon>Eurotiomycetes</taxon>
        <taxon>Eurotiomycetidae</taxon>
        <taxon>Eurotiales</taxon>
        <taxon>Aspergillaceae</taxon>
        <taxon>Penicillium</taxon>
    </lineage>
</organism>
<feature type="transmembrane region" description="Helical" evidence="13">
    <location>
        <begin position="378"/>
        <end position="399"/>
    </location>
</feature>
<keyword evidence="5 13" id="KW-0812">Transmembrane</keyword>
<dbReference type="GO" id="GO:0005524">
    <property type="term" value="F:ATP binding"/>
    <property type="evidence" value="ECO:0007669"/>
    <property type="project" value="UniProtKB-KW"/>
</dbReference>
<dbReference type="GO" id="GO:0090374">
    <property type="term" value="P:oligopeptide export from mitochondrion"/>
    <property type="evidence" value="ECO:0007669"/>
    <property type="project" value="TreeGrafter"/>
</dbReference>
<dbReference type="PANTHER" id="PTHR43394:SF27">
    <property type="entry name" value="ATP-DEPENDENT TRANSLOCASE ABCB1-LIKE"/>
    <property type="match status" value="1"/>
</dbReference>
<evidence type="ECO:0000256" key="9">
    <source>
        <dbReference type="ARBA" id="ARBA00022989"/>
    </source>
</evidence>
<dbReference type="InterPro" id="IPR003593">
    <property type="entry name" value="AAA+_ATPase"/>
</dbReference>
<dbReference type="InterPro" id="IPR003439">
    <property type="entry name" value="ABC_transporter-like_ATP-bd"/>
</dbReference>
<dbReference type="EMBL" id="JAPQKL010000005">
    <property type="protein sequence ID" value="KAJ5129547.1"/>
    <property type="molecule type" value="Genomic_DNA"/>
</dbReference>
<keyword evidence="11" id="KW-0325">Glycoprotein</keyword>
<feature type="domain" description="ABC transmembrane type-1" evidence="15">
    <location>
        <begin position="752"/>
        <end position="1039"/>
    </location>
</feature>
<dbReference type="GO" id="GO:0016887">
    <property type="term" value="F:ATP hydrolysis activity"/>
    <property type="evidence" value="ECO:0007669"/>
    <property type="project" value="InterPro"/>
</dbReference>
<keyword evidence="4" id="KW-1003">Cell membrane</keyword>
<dbReference type="FunFam" id="3.40.50.300:FF:001530">
    <property type="entry name" value="ABC multidrug transporter (Eurofung)"/>
    <property type="match status" value="1"/>
</dbReference>
<comment type="similarity">
    <text evidence="2">Belongs to the ABC transporter superfamily. ABCB family. Multidrug resistance exporter (TC 3.A.1.201) subfamily.</text>
</comment>
<dbReference type="FunFam" id="1.20.1560.10:FF:000057">
    <property type="entry name" value="ABC multidrug transporter SitT"/>
    <property type="match status" value="1"/>
</dbReference>
<feature type="transmembrane region" description="Helical" evidence="13">
    <location>
        <begin position="342"/>
        <end position="366"/>
    </location>
</feature>
<feature type="region of interest" description="Disordered" evidence="12">
    <location>
        <begin position="39"/>
        <end position="68"/>
    </location>
</feature>
<evidence type="ECO:0000256" key="4">
    <source>
        <dbReference type="ARBA" id="ARBA00022475"/>
    </source>
</evidence>
<dbReference type="InterPro" id="IPR039421">
    <property type="entry name" value="Type_1_exporter"/>
</dbReference>
<feature type="domain" description="ABC transporter" evidence="14">
    <location>
        <begin position="1076"/>
        <end position="1322"/>
    </location>
</feature>
<dbReference type="SUPFAM" id="SSF90123">
    <property type="entry name" value="ABC transporter transmembrane region"/>
    <property type="match status" value="2"/>
</dbReference>
<keyword evidence="7" id="KW-0547">Nucleotide-binding</keyword>
<feature type="transmembrane region" description="Helical" evidence="13">
    <location>
        <begin position="793"/>
        <end position="814"/>
    </location>
</feature>
<gene>
    <name evidence="16" type="ORF">N7515_005586</name>
</gene>
<dbReference type="Gene3D" id="1.20.1560.10">
    <property type="entry name" value="ABC transporter type 1, transmembrane domain"/>
    <property type="match status" value="1"/>
</dbReference>
<dbReference type="Pfam" id="PF00664">
    <property type="entry name" value="ABC_membrane"/>
    <property type="match status" value="2"/>
</dbReference>
<dbReference type="GO" id="GO:0005743">
    <property type="term" value="C:mitochondrial inner membrane"/>
    <property type="evidence" value="ECO:0007669"/>
    <property type="project" value="TreeGrafter"/>
</dbReference>
<feature type="transmembrane region" description="Helical" evidence="13">
    <location>
        <begin position="974"/>
        <end position="999"/>
    </location>
</feature>
<keyword evidence="9 13" id="KW-1133">Transmembrane helix</keyword>
<reference evidence="16" key="1">
    <citation type="submission" date="2022-11" db="EMBL/GenBank/DDBJ databases">
        <authorList>
            <person name="Petersen C."/>
        </authorList>
    </citation>
    <scope>NUCLEOTIDE SEQUENCE</scope>
    <source>
        <strain evidence="16">IBT 22155</strain>
    </source>
</reference>
<evidence type="ECO:0000256" key="10">
    <source>
        <dbReference type="ARBA" id="ARBA00023136"/>
    </source>
</evidence>
<feature type="compositionally biased region" description="Polar residues" evidence="12">
    <location>
        <begin position="39"/>
        <end position="59"/>
    </location>
</feature>
<dbReference type="CDD" id="cd18578">
    <property type="entry name" value="ABC_6TM_Pgp_ABCB1_D2_like"/>
    <property type="match status" value="1"/>
</dbReference>
<dbReference type="PROSITE" id="PS00211">
    <property type="entry name" value="ABC_TRANSPORTER_1"/>
    <property type="match status" value="2"/>
</dbReference>
<dbReference type="Pfam" id="PF00005">
    <property type="entry name" value="ABC_tran"/>
    <property type="match status" value="2"/>
</dbReference>
<feature type="transmembrane region" description="Helical" evidence="13">
    <location>
        <begin position="871"/>
        <end position="891"/>
    </location>
</feature>
<dbReference type="Proteomes" id="UP001149079">
    <property type="component" value="Unassembled WGS sequence"/>
</dbReference>
<feature type="domain" description="ABC transporter" evidence="14">
    <location>
        <begin position="440"/>
        <end position="685"/>
    </location>
</feature>
<dbReference type="PROSITE" id="PS50893">
    <property type="entry name" value="ABC_TRANSPORTER_2"/>
    <property type="match status" value="2"/>
</dbReference>
<dbReference type="Gene3D" id="3.40.50.300">
    <property type="entry name" value="P-loop containing nucleotide triphosphate hydrolases"/>
    <property type="match status" value="2"/>
</dbReference>
<comment type="subcellular location">
    <subcellularLocation>
        <location evidence="1">Cell membrane</location>
        <topology evidence="1">Multi-pass membrane protein</topology>
    </subcellularLocation>
</comment>
<evidence type="ECO:0000256" key="7">
    <source>
        <dbReference type="ARBA" id="ARBA00022741"/>
    </source>
</evidence>
<dbReference type="SUPFAM" id="SSF52540">
    <property type="entry name" value="P-loop containing nucleoside triphosphate hydrolases"/>
    <property type="match status" value="2"/>
</dbReference>
<dbReference type="InterPro" id="IPR036640">
    <property type="entry name" value="ABC1_TM_sf"/>
</dbReference>
<evidence type="ECO:0000256" key="1">
    <source>
        <dbReference type="ARBA" id="ARBA00004651"/>
    </source>
</evidence>
<dbReference type="InterPro" id="IPR011527">
    <property type="entry name" value="ABC1_TM_dom"/>
</dbReference>
<evidence type="ECO:0000256" key="13">
    <source>
        <dbReference type="SAM" id="Phobius"/>
    </source>
</evidence>
<dbReference type="GeneID" id="81405500"/>
<evidence type="ECO:0000313" key="16">
    <source>
        <dbReference type="EMBL" id="KAJ5129547.1"/>
    </source>
</evidence>
<feature type="transmembrane region" description="Helical" evidence="13">
    <location>
        <begin position="239"/>
        <end position="256"/>
    </location>
</feature>
<evidence type="ECO:0000256" key="3">
    <source>
        <dbReference type="ARBA" id="ARBA00022448"/>
    </source>
</evidence>
<dbReference type="FunFam" id="3.40.50.300:FF:000913">
    <property type="entry name" value="ABC multidrug transporter SitT"/>
    <property type="match status" value="1"/>
</dbReference>
<reference evidence="16" key="2">
    <citation type="journal article" date="2023" name="IMA Fungus">
        <title>Comparative genomic study of the Penicillium genus elucidates a diverse pangenome and 15 lateral gene transfer events.</title>
        <authorList>
            <person name="Petersen C."/>
            <person name="Sorensen T."/>
            <person name="Nielsen M.R."/>
            <person name="Sondergaard T.E."/>
            <person name="Sorensen J.L."/>
            <person name="Fitzpatrick D.A."/>
            <person name="Frisvad J.C."/>
            <person name="Nielsen K.L."/>
        </authorList>
    </citation>
    <scope>NUCLEOTIDE SEQUENCE</scope>
    <source>
        <strain evidence="16">IBT 22155</strain>
    </source>
</reference>
<dbReference type="InterPro" id="IPR027417">
    <property type="entry name" value="P-loop_NTPase"/>
</dbReference>
<evidence type="ECO:0000313" key="17">
    <source>
        <dbReference type="Proteomes" id="UP001149079"/>
    </source>
</evidence>
<dbReference type="SMART" id="SM00382">
    <property type="entry name" value="AAA"/>
    <property type="match status" value="2"/>
</dbReference>
<dbReference type="GO" id="GO:0005886">
    <property type="term" value="C:plasma membrane"/>
    <property type="evidence" value="ECO:0007669"/>
    <property type="project" value="UniProtKB-SubCell"/>
</dbReference>
<keyword evidence="8" id="KW-0067">ATP-binding</keyword>
<feature type="transmembrane region" description="Helical" evidence="13">
    <location>
        <begin position="262"/>
        <end position="285"/>
    </location>
</feature>
<evidence type="ECO:0000256" key="11">
    <source>
        <dbReference type="ARBA" id="ARBA00023180"/>
    </source>
</evidence>
<feature type="domain" description="ABC transmembrane type-1" evidence="15">
    <location>
        <begin position="114"/>
        <end position="407"/>
    </location>
</feature>
<feature type="transmembrane region" description="Helical" evidence="13">
    <location>
        <begin position="163"/>
        <end position="185"/>
    </location>
</feature>
<evidence type="ECO:0000259" key="14">
    <source>
        <dbReference type="PROSITE" id="PS50893"/>
    </source>
</evidence>
<evidence type="ECO:0000256" key="8">
    <source>
        <dbReference type="ARBA" id="ARBA00022840"/>
    </source>
</evidence>
<keyword evidence="10 13" id="KW-0472">Membrane</keyword>
<keyword evidence="6" id="KW-0677">Repeat</keyword>
<dbReference type="RefSeq" id="XP_056519926.1">
    <property type="nucleotide sequence ID" value="XM_056666330.1"/>
</dbReference>
<keyword evidence="17" id="KW-1185">Reference proteome</keyword>
<proteinExistence type="inferred from homology"/>
<dbReference type="CDD" id="cd18577">
    <property type="entry name" value="ABC_6TM_Pgp_ABCB1_D1_like"/>
    <property type="match status" value="1"/>
</dbReference>
<dbReference type="GO" id="GO:0015421">
    <property type="term" value="F:ABC-type oligopeptide transporter activity"/>
    <property type="evidence" value="ECO:0007669"/>
    <property type="project" value="TreeGrafter"/>
</dbReference>
<name>A0A9W9GT89_9EURO</name>
<evidence type="ECO:0000256" key="6">
    <source>
        <dbReference type="ARBA" id="ARBA00022737"/>
    </source>
</evidence>
<evidence type="ECO:0000256" key="2">
    <source>
        <dbReference type="ARBA" id="ARBA00007577"/>
    </source>
</evidence>
<evidence type="ECO:0000256" key="12">
    <source>
        <dbReference type="SAM" id="MobiDB-lite"/>
    </source>
</evidence>
<sequence>MYVDESRVAVFEYKLQTNPLPRMSCVLCYYQDYFTRMGSSSDSPQGTVMTETRSMTGESHSPYLTDDRQPNVVDVNEVSKRDPNAKDVKEQSASLSDYFRILSYLTTKDRMVLIVALICSMASGVPLPIMNIVFGELVGSFSDYFLPDSATTEGEFKASVNRLSLYIVYLFIAKFVLTYFSMYCFRVTSLRASAALRLEYMSSLFAQPISKLDQISVGTVVNAITSSSNSIQQSISDKLAILFQSLALLIAAYIIAFKYSWALTLATSSAILFILIVCCLTLPAISKIQQKVDKADEKHSAIAAEVFGSIRTVISLGAEAPLATKYRQWVEESRKRGMSLSVIIGCQFGLLFFAMYASYALTFWLGLRLFQQGHIPNINTVITVFFSVMIAVSVLGSIASPLMMVSKAASAAASFFEIIDSESIASGGDRDAAALVSGDIVFEDVQFSYPSRPDTQILMGLNARFERGKTTAIVGPSGSGKSTIVALTERWYSPEQGSISVGQRNIEKLDLKWWRTNIGLVQQEPFLFNDTIFNNVSFGLVGTKWEDEPDSVKGGLVENACKEAFADEFIDRLPRGYETLVGENGTKLSGGQKQRLAIARSIIKKPSILILDEATSAIDVRGEKIVQAALDRVSRNRTTLVIAHRLSTVRRADRIIVLRGGMNIEEGTHNELLAVDDGLYRSLVDAQRLEIAADDENDPVKTKEAFTEELENYATTTAEDSQEEAKKTKKRGFFNSVGLLMYESRTHGPFFLLALLGILGAAAAYPLQSWLFAKLIDVFSFRDQKLTDAANFWSLWFFVLSVGIAASYSAVGFATNRLAIEMSSTLRTEYFENILKKSVPFYDLNDNASGSLVSRLATDPKQIQDLVGVNGVFPVISLCSMIGCIAVAFSFGWKLSLVATFAALPFVFLAAFMRIRYELEFDSMNAAVYSGSSQFAAEAIEAFRTVSALTMEDSILKRYSNLLQEQQKKAFRKAWLATLVFAFSDSVELCAMALTFWYGGQLLASREYEPVAFFVVYMSIILGGQQAGQFFSYGPNIAQGTAAANRMLDFRPDLSHSEKDSEKLKIDTTIRSGAHIEFQKVAFKYASQDNPLFTHLDVTIESGQFVAFVGASGCGKTTIISMLERFYDPYKGNIFLNHDNITSLDTTSYRRSLSLVAQEPRLFEGTIRDNITLGLDPSEYTEEELVQACTDAEIHNFITSLPAGYSTDLGIKAQTALSGGQRQRLCIARALLRKPILLLLDEATSSLDSQSEKVVQGALERLAARRNMTIVAVAHRIATIQKADIIFVFGDSQNGIGSRIIERGSHQELLRNKGMYWQMCQANGLDR</sequence>
<dbReference type="OrthoDB" id="6500128at2759"/>
<dbReference type="PROSITE" id="PS50929">
    <property type="entry name" value="ABC_TM1F"/>
    <property type="match status" value="2"/>
</dbReference>
<keyword evidence="3" id="KW-0813">Transport</keyword>
<accession>A0A9W9GT89</accession>
<comment type="caution">
    <text evidence="16">The sequence shown here is derived from an EMBL/GenBank/DDBJ whole genome shotgun (WGS) entry which is preliminary data.</text>
</comment>